<protein>
    <recommendedName>
        <fullName evidence="6">EGF-like domain-containing protein</fullName>
    </recommendedName>
</protein>
<dbReference type="PANTHER" id="PTHR11219:SF70">
    <property type="entry name" value="EGF-LIKE DOMAIN-CONTAINING PROTEIN"/>
    <property type="match status" value="1"/>
</dbReference>
<comment type="caution">
    <text evidence="4">Lacks conserved residue(s) required for the propagation of feature annotation.</text>
</comment>
<name>A0ABP0T0R3_9DINO</name>
<dbReference type="InterPro" id="IPR027443">
    <property type="entry name" value="IPNS-like_sf"/>
</dbReference>
<dbReference type="EMBL" id="CAXAMN010028961">
    <property type="protein sequence ID" value="CAK9118287.1"/>
    <property type="molecule type" value="Genomic_DNA"/>
</dbReference>
<dbReference type="PROSITE" id="PS00022">
    <property type="entry name" value="EGF_1"/>
    <property type="match status" value="2"/>
</dbReference>
<feature type="disulfide bond" evidence="4">
    <location>
        <begin position="372"/>
        <end position="381"/>
    </location>
</feature>
<keyword evidence="3 4" id="KW-1015">Disulfide bond</keyword>
<dbReference type="InterPro" id="IPR044861">
    <property type="entry name" value="IPNS-like_FE2OG_OXY"/>
</dbReference>
<dbReference type="InterPro" id="IPR000742">
    <property type="entry name" value="EGF"/>
</dbReference>
<evidence type="ECO:0000256" key="2">
    <source>
        <dbReference type="ARBA" id="ARBA00022737"/>
    </source>
</evidence>
<keyword evidence="8" id="KW-1185">Reference proteome</keyword>
<evidence type="ECO:0000256" key="3">
    <source>
        <dbReference type="ARBA" id="ARBA00023157"/>
    </source>
</evidence>
<evidence type="ECO:0000313" key="8">
    <source>
        <dbReference type="Proteomes" id="UP001642484"/>
    </source>
</evidence>
<sequence>MLLRWLPAAALLAVPLEAALLNQIDPLPPQTSPLTFAQSLKEAQDTFAAADKFFAAARLEHARDRESVERMERAVAQHQAEIPGMEFAGMQDPLPLPQIPQRTLPSAFAQSRKVSEAEIPGMEFAGMQDPLPLPQMPQRTLPSAFAQSRKVLEETPRPELAGMQDPLFWRQTPQRTLPSAFAQSRKVLEEIPRPELAGMQDPLPLRQTPQRRLPSAFMQSRKVSEEIPRTELAGMQDPLPLRQTPQRRLPSAFTQSRKVSEEIPRTELAGMQDPLPLRQTQQRTSPLAFAQSRKAAEDAWAAADKLFAAARLENTRDSVERVEHAVARARRHQAEIPGAEFAGMQAPPAADMHPCKMDCSNQGLCLAGKCMCRDGFYGDLCEHPRCLNDCSGHGQCLTGQCKCSSNYGGEDCSQLIQTQSSLAFLRRGLAAESAELAKQSSQSPSAKVSQVVTKACPLNCNSRGDCRDGTCECHDGWTGSSCQDYLQPALVDLTEGQSTSSCANQCSGHGVCESNGCKCHEGYRGEACDEAFQLEQPLQLKLQQVSKEDEQHTVTCPGGCGHGICKVGICDCDAGWQGTSCSISDEAALQGLEEQAALSSVPAAASWIGTGHADEVGTRALRAAPNQVTVPKTQLSAIQGQTEQGQRASSSFGVQAASALNRWLKSAKKVSSERPVDQLASLLSSAAMPAFALLERISCAVCTEVGRDLGIDLAQMPCETSSTMRCIHYDRPLESRGDGDLQAPARAPAIGTHVRLVGLQGAEASLNGLKGCVTDADADTAVVSLSGAPEAVLHQRASETVTVQLGHLRVLWSQAPGMYPAHTDSSLVTLAPRSSAPGLEVKDLQTGEWFNVEEALLPDDCLLFVGDPLDYASAHQYPALMHRPAVCGQSKGGGSGEHRISTPFFLYPRAEAVLAPQKLPRLVFDDLNGNVNGCRDRFPWKKHTCYYSDLVYSESKD</sequence>
<feature type="signal peptide" evidence="5">
    <location>
        <begin position="1"/>
        <end position="18"/>
    </location>
</feature>
<evidence type="ECO:0000313" key="7">
    <source>
        <dbReference type="EMBL" id="CAK9118287.1"/>
    </source>
</evidence>
<dbReference type="PROSITE" id="PS50026">
    <property type="entry name" value="EGF_3"/>
    <property type="match status" value="1"/>
</dbReference>
<dbReference type="Gene3D" id="2.60.120.330">
    <property type="entry name" value="B-lactam Antibiotic, Isopenicillin N Synthase, Chain"/>
    <property type="match status" value="1"/>
</dbReference>
<evidence type="ECO:0000256" key="4">
    <source>
        <dbReference type="PROSITE-ProRule" id="PRU00076"/>
    </source>
</evidence>
<organism evidence="7 8">
    <name type="scientific">Durusdinium trenchii</name>
    <dbReference type="NCBI Taxonomy" id="1381693"/>
    <lineage>
        <taxon>Eukaryota</taxon>
        <taxon>Sar</taxon>
        <taxon>Alveolata</taxon>
        <taxon>Dinophyceae</taxon>
        <taxon>Suessiales</taxon>
        <taxon>Symbiodiniaceae</taxon>
        <taxon>Durusdinium</taxon>
    </lineage>
</organism>
<gene>
    <name evidence="7" type="ORF">CCMP2556_LOCUS55410</name>
</gene>
<dbReference type="Gene3D" id="2.60.120.260">
    <property type="entry name" value="Galactose-binding domain-like"/>
    <property type="match status" value="2"/>
</dbReference>
<comment type="caution">
    <text evidence="7">The sequence shown here is derived from an EMBL/GenBank/DDBJ whole genome shotgun (WGS) entry which is preliminary data.</text>
</comment>
<feature type="domain" description="EGF-like" evidence="6">
    <location>
        <begin position="351"/>
        <end position="382"/>
    </location>
</feature>
<evidence type="ECO:0000256" key="1">
    <source>
        <dbReference type="ARBA" id="ARBA00022536"/>
    </source>
</evidence>
<feature type="disulfide bond" evidence="4">
    <location>
        <begin position="355"/>
        <end position="365"/>
    </location>
</feature>
<dbReference type="SUPFAM" id="SSF51197">
    <property type="entry name" value="Clavaminate synthase-like"/>
    <property type="match status" value="1"/>
</dbReference>
<dbReference type="PANTHER" id="PTHR11219">
    <property type="entry name" value="TENEURIN AND N-ACETYLGLUCOSAMINE-1-PHOSPHODIESTER ALPHA-N-ACETYLGLUCOSAMINIDASE"/>
    <property type="match status" value="1"/>
</dbReference>
<evidence type="ECO:0000256" key="5">
    <source>
        <dbReference type="SAM" id="SignalP"/>
    </source>
</evidence>
<dbReference type="Pfam" id="PF03171">
    <property type="entry name" value="2OG-FeII_Oxy"/>
    <property type="match status" value="1"/>
</dbReference>
<keyword evidence="1 4" id="KW-0245">EGF-like domain</keyword>
<evidence type="ECO:0000259" key="6">
    <source>
        <dbReference type="PROSITE" id="PS50026"/>
    </source>
</evidence>
<dbReference type="PROSITE" id="PS01186">
    <property type="entry name" value="EGF_2"/>
    <property type="match status" value="2"/>
</dbReference>
<keyword evidence="2" id="KW-0677">Repeat</keyword>
<dbReference type="SMART" id="SM00181">
    <property type="entry name" value="EGF"/>
    <property type="match status" value="5"/>
</dbReference>
<accession>A0ABP0T0R3</accession>
<feature type="chain" id="PRO_5047318167" description="EGF-like domain-containing protein" evidence="5">
    <location>
        <begin position="19"/>
        <end position="957"/>
    </location>
</feature>
<dbReference type="Proteomes" id="UP001642484">
    <property type="component" value="Unassembled WGS sequence"/>
</dbReference>
<reference evidence="7 8" key="1">
    <citation type="submission" date="2024-02" db="EMBL/GenBank/DDBJ databases">
        <authorList>
            <person name="Chen Y."/>
            <person name="Shah S."/>
            <person name="Dougan E. K."/>
            <person name="Thang M."/>
            <person name="Chan C."/>
        </authorList>
    </citation>
    <scope>NUCLEOTIDE SEQUENCE [LARGE SCALE GENOMIC DNA]</scope>
</reference>
<dbReference type="Pfam" id="PF25024">
    <property type="entry name" value="EGF_TEN"/>
    <property type="match status" value="1"/>
</dbReference>
<dbReference type="InterPro" id="IPR051216">
    <property type="entry name" value="Teneurin"/>
</dbReference>
<proteinExistence type="predicted"/>
<keyword evidence="5" id="KW-0732">Signal</keyword>
<dbReference type="Gene3D" id="2.10.25.10">
    <property type="entry name" value="Laminin"/>
    <property type="match status" value="2"/>
</dbReference>